<dbReference type="Gene3D" id="1.10.630.10">
    <property type="entry name" value="Cytochrome P450"/>
    <property type="match status" value="1"/>
</dbReference>
<protein>
    <recommendedName>
        <fullName evidence="6">Cytochrome P450</fullName>
    </recommendedName>
</protein>
<evidence type="ECO:0000256" key="2">
    <source>
        <dbReference type="ARBA" id="ARBA00010617"/>
    </source>
</evidence>
<evidence type="ECO:0000256" key="1">
    <source>
        <dbReference type="ARBA" id="ARBA00001971"/>
    </source>
</evidence>
<keyword evidence="3" id="KW-0349">Heme</keyword>
<dbReference type="GO" id="GO:0005506">
    <property type="term" value="F:iron ion binding"/>
    <property type="evidence" value="ECO:0007669"/>
    <property type="project" value="InterPro"/>
</dbReference>
<dbReference type="GO" id="GO:0020037">
    <property type="term" value="F:heme binding"/>
    <property type="evidence" value="ECO:0007669"/>
    <property type="project" value="InterPro"/>
</dbReference>
<dbReference type="InterPro" id="IPR036396">
    <property type="entry name" value="Cyt_P450_sf"/>
</dbReference>
<dbReference type="PANTHER" id="PTHR46696">
    <property type="entry name" value="P450, PUTATIVE (EUROFUNG)-RELATED"/>
    <property type="match status" value="1"/>
</dbReference>
<comment type="similarity">
    <text evidence="2 3">Belongs to the cytochrome P450 family.</text>
</comment>
<sequence length="354" mass="40347">MDDARLSDPDGQGFFYDDEKKIWHCYSYDICSCILNSEYVTKKRLRIPLEIFPEADKGKVSRFVFFLNDSLIFNNEESKDLVNFVHEKFKGMNFETMADDLLSPLKACDTITEKHLRGMNNLLAASLVGFKASEFFSAHALNVGMFFDGRVRGKEHFVSIAESFIAIYQQVLRQITINSETVDIINIEKFASDLSVTFIAAHETTMQLMVAALFYIKTGEITVTENNIRNIVTETYRISSPVLSVGRVFKERMIYKNTCFNEGDWALFYTGLANFDAEVFNYPYVFQLDREGQPLSFGIGAKKCIGMNVAIHFTCQLITKMLSCYQLDDIEIHEIIVGSSAIGCSKFTLRILKK</sequence>
<dbReference type="PANTHER" id="PTHR46696:SF1">
    <property type="entry name" value="CYTOCHROME P450 YJIB-RELATED"/>
    <property type="match status" value="1"/>
</dbReference>
<proteinExistence type="inferred from homology"/>
<accession>A0A4R4JX54</accession>
<evidence type="ECO:0000313" key="4">
    <source>
        <dbReference type="EMBL" id="TDB58199.1"/>
    </source>
</evidence>
<evidence type="ECO:0000256" key="3">
    <source>
        <dbReference type="RuleBase" id="RU000461"/>
    </source>
</evidence>
<keyword evidence="3" id="KW-0479">Metal-binding</keyword>
<reference evidence="4 5" key="1">
    <citation type="journal article" date="2019" name="Int. J. Syst. Evol. Microbiol.">
        <title>Photorhabdus khanii subsp. guanajuatensis subsp. nov., isolated from Heterorhabditis atacamensis, and Photorhabdus luminescens subsp. mexicana subsp. nov., isolated from Heterorhabditis mexicana entomopathogenic nematodes.</title>
        <authorList>
            <person name="Machado R.A.R."/>
            <person name="Bruno P."/>
            <person name="Arce C.C.M."/>
            <person name="Liechti N."/>
            <person name="Kohler A."/>
            <person name="Bernal J."/>
            <person name="Bruggmann R."/>
            <person name="Turlings T.C.J."/>
        </authorList>
    </citation>
    <scope>NUCLEOTIDE SEQUENCE [LARGE SCALE GENOMIC DNA]</scope>
    <source>
        <strain evidence="4 5">MEX20-17</strain>
    </source>
</reference>
<dbReference type="InterPro" id="IPR001128">
    <property type="entry name" value="Cyt_P450"/>
</dbReference>
<keyword evidence="3" id="KW-0560">Oxidoreductase</keyword>
<evidence type="ECO:0000313" key="5">
    <source>
        <dbReference type="Proteomes" id="UP000295598"/>
    </source>
</evidence>
<keyword evidence="3" id="KW-0503">Monooxygenase</keyword>
<dbReference type="SUPFAM" id="SSF48264">
    <property type="entry name" value="Cytochrome P450"/>
    <property type="match status" value="1"/>
</dbReference>
<name>A0A4R4JX54_9GAMM</name>
<keyword evidence="3" id="KW-0408">Iron</keyword>
<dbReference type="GO" id="GO:0016705">
    <property type="term" value="F:oxidoreductase activity, acting on paired donors, with incorporation or reduction of molecular oxygen"/>
    <property type="evidence" value="ECO:0007669"/>
    <property type="project" value="InterPro"/>
</dbReference>
<dbReference type="Proteomes" id="UP000295598">
    <property type="component" value="Unassembled WGS sequence"/>
</dbReference>
<dbReference type="AlphaFoldDB" id="A0A4R4JX54"/>
<evidence type="ECO:0008006" key="6">
    <source>
        <dbReference type="Google" id="ProtNLM"/>
    </source>
</evidence>
<dbReference type="PROSITE" id="PS00086">
    <property type="entry name" value="CYTOCHROME_P450"/>
    <property type="match status" value="1"/>
</dbReference>
<dbReference type="Pfam" id="PF00067">
    <property type="entry name" value="p450"/>
    <property type="match status" value="1"/>
</dbReference>
<dbReference type="InterPro" id="IPR017972">
    <property type="entry name" value="Cyt_P450_CS"/>
</dbReference>
<dbReference type="GO" id="GO:0004497">
    <property type="term" value="F:monooxygenase activity"/>
    <property type="evidence" value="ECO:0007669"/>
    <property type="project" value="UniProtKB-KW"/>
</dbReference>
<comment type="caution">
    <text evidence="4">The sequence shown here is derived from an EMBL/GenBank/DDBJ whole genome shotgun (WGS) entry which is preliminary data.</text>
</comment>
<dbReference type="EMBL" id="PUJY01000014">
    <property type="protein sequence ID" value="TDB58199.1"/>
    <property type="molecule type" value="Genomic_DNA"/>
</dbReference>
<comment type="cofactor">
    <cofactor evidence="1">
        <name>heme</name>
        <dbReference type="ChEBI" id="CHEBI:30413"/>
    </cofactor>
</comment>
<organism evidence="4 5">
    <name type="scientific">Photorhabdus khanii subsp. guanajuatensis</name>
    <dbReference type="NCBI Taxonomy" id="2100166"/>
    <lineage>
        <taxon>Bacteria</taxon>
        <taxon>Pseudomonadati</taxon>
        <taxon>Pseudomonadota</taxon>
        <taxon>Gammaproteobacteria</taxon>
        <taxon>Enterobacterales</taxon>
        <taxon>Morganellaceae</taxon>
        <taxon>Photorhabdus</taxon>
    </lineage>
</organism>
<gene>
    <name evidence="4" type="ORF">C5467_10535</name>
</gene>